<keyword evidence="3" id="KW-0274">FAD</keyword>
<comment type="cofactor">
    <cofactor evidence="3">
        <name>Mg(2+)</name>
        <dbReference type="ChEBI" id="CHEBI:18420"/>
    </cofactor>
    <text evidence="3">Binds 1 Mg(2+) ion per subunit.</text>
</comment>
<comment type="domain">
    <text evidence="3">Has 4 domains; the Pyr domain which binds the pyrimidine moiety of the thiamine pyrophosphate cofactor, the FAD-binding domain, the PP-binding domain which binds the pyrophosphate portion of thiamine pyrophosphate and the C-terminal membrane binding region. The C-terminus is held closely against the rest of the protein and covers the active site; during activation it unfolds from the rest of the protein and forms an amphipathic helix upon membrane binding, exposing the active site.</text>
</comment>
<feature type="domain" description="Thiamine pyrophosphate enzyme TPP-binding" evidence="6">
    <location>
        <begin position="381"/>
        <end position="527"/>
    </location>
</feature>
<keyword evidence="3" id="KW-0285">Flavoprotein</keyword>
<evidence type="ECO:0000313" key="9">
    <source>
        <dbReference type="Proteomes" id="UP000574769"/>
    </source>
</evidence>
<dbReference type="GO" id="GO:0005886">
    <property type="term" value="C:plasma membrane"/>
    <property type="evidence" value="ECO:0007669"/>
    <property type="project" value="UniProtKB-SubCell"/>
</dbReference>
<feature type="site" description="Moves into active site upon enzyme activation, plays a role in electron transfer" evidence="3">
    <location>
        <position position="467"/>
    </location>
</feature>
<dbReference type="PROSITE" id="PS00187">
    <property type="entry name" value="TPP_ENZYMES"/>
    <property type="match status" value="1"/>
</dbReference>
<dbReference type="AlphaFoldDB" id="A0A7W7AJY1"/>
<dbReference type="CDD" id="cd02014">
    <property type="entry name" value="TPP_POX"/>
    <property type="match status" value="1"/>
</dbReference>
<feature type="binding site" evidence="3">
    <location>
        <position position="462"/>
    </location>
    <ligand>
        <name>Mg(2+)</name>
        <dbReference type="ChEBI" id="CHEBI:18420"/>
    </ligand>
</feature>
<keyword evidence="3" id="KW-0547">Nucleotide-binding</keyword>
<dbReference type="InterPro" id="IPR000399">
    <property type="entry name" value="TPP-bd_CS"/>
</dbReference>
<gene>
    <name evidence="3" type="primary">poxB</name>
    <name evidence="8" type="ORF">GGQ96_002569</name>
</gene>
<accession>A0A7W7AJY1</accession>
<dbReference type="GO" id="GO:0000287">
    <property type="term" value="F:magnesium ion binding"/>
    <property type="evidence" value="ECO:0007669"/>
    <property type="project" value="UniProtKB-UniRule"/>
</dbReference>
<dbReference type="InterPro" id="IPR044261">
    <property type="entry name" value="Pyruvate_dehydrogenase"/>
</dbReference>
<evidence type="ECO:0000259" key="5">
    <source>
        <dbReference type="Pfam" id="PF00205"/>
    </source>
</evidence>
<name>A0A7W7AJY1_9SPHN</name>
<dbReference type="PANTHER" id="PTHR42981">
    <property type="entry name" value="PYRUVATE DEHYDROGENASE [UBIQUINONE]"/>
    <property type="match status" value="1"/>
</dbReference>
<comment type="subunit">
    <text evidence="3">Homotetramer.</text>
</comment>
<feature type="domain" description="Thiamine pyrophosphate enzyme N-terminal TPP-binding" evidence="7">
    <location>
        <begin position="4"/>
        <end position="115"/>
    </location>
</feature>
<keyword evidence="3 8" id="KW-0560">Oxidoreductase</keyword>
<keyword evidence="9" id="KW-1185">Reference proteome</keyword>
<keyword evidence="3" id="KW-0479">Metal-binding</keyword>
<dbReference type="InterPro" id="IPR029061">
    <property type="entry name" value="THDP-binding"/>
</dbReference>
<dbReference type="GO" id="GO:0050660">
    <property type="term" value="F:flavin adenine dinucleotide binding"/>
    <property type="evidence" value="ECO:0007669"/>
    <property type="project" value="UniProtKB-UniRule"/>
</dbReference>
<comment type="cofactor">
    <cofactor evidence="3">
        <name>thiamine diphosphate</name>
        <dbReference type="ChEBI" id="CHEBI:58937"/>
    </cofactor>
    <text evidence="3">Binds 1 thiamine pyrophosphate per subunit.</text>
</comment>
<evidence type="ECO:0000256" key="4">
    <source>
        <dbReference type="RuleBase" id="RU362132"/>
    </source>
</evidence>
<dbReference type="EC" id="1.2.5.1" evidence="3"/>
<feature type="domain" description="Thiamine pyrophosphate enzyme central" evidence="5">
    <location>
        <begin position="191"/>
        <end position="319"/>
    </location>
</feature>
<feature type="binding site" evidence="3">
    <location>
        <begin position="462"/>
        <end position="468"/>
    </location>
    <ligand>
        <name>thiamine diphosphate</name>
        <dbReference type="ChEBI" id="CHEBI:58937"/>
    </ligand>
</feature>
<dbReference type="Gene3D" id="3.40.50.1220">
    <property type="entry name" value="TPP-binding domain"/>
    <property type="match status" value="1"/>
</dbReference>
<dbReference type="Gene3D" id="3.40.50.970">
    <property type="match status" value="2"/>
</dbReference>
<comment type="similarity">
    <text evidence="1 3 4">Belongs to the TPP enzyme family.</text>
</comment>
<dbReference type="SUPFAM" id="SSF52467">
    <property type="entry name" value="DHS-like NAD/FAD-binding domain"/>
    <property type="match status" value="1"/>
</dbReference>
<comment type="activity regulation">
    <text evidence="3">The C-terminus inhibits activity; it has to move for the enzyme to be active. Activated by lipid-binding, which occurs via the C-terminus.</text>
</comment>
<dbReference type="InterPro" id="IPR047212">
    <property type="entry name" value="TPP_POXB-like"/>
</dbReference>
<feature type="binding site" evidence="3">
    <location>
        <begin position="408"/>
        <end position="410"/>
    </location>
    <ligand>
        <name>thiamine diphosphate</name>
        <dbReference type="ChEBI" id="CHEBI:58937"/>
    </ligand>
</feature>
<dbReference type="HAMAP" id="MF_00850">
    <property type="entry name" value="POX"/>
    <property type="match status" value="1"/>
</dbReference>
<comment type="cofactor">
    <cofactor evidence="3">
        <name>FAD</name>
        <dbReference type="ChEBI" id="CHEBI:57692"/>
    </cofactor>
    <text evidence="3">Binds 1 FAD per subunit.</text>
</comment>
<keyword evidence="2 3" id="KW-0786">Thiamine pyrophosphate</keyword>
<dbReference type="InterPro" id="IPR047211">
    <property type="entry name" value="POXB-like"/>
</dbReference>
<dbReference type="SUPFAM" id="SSF52518">
    <property type="entry name" value="Thiamin diphosphate-binding fold (THDP-binding)"/>
    <property type="match status" value="2"/>
</dbReference>
<dbReference type="InterPro" id="IPR029035">
    <property type="entry name" value="DHS-like_NAD/FAD-binding_dom"/>
</dbReference>
<reference evidence="8 9" key="1">
    <citation type="submission" date="2020-08" db="EMBL/GenBank/DDBJ databases">
        <title>Genomic Encyclopedia of Type Strains, Phase IV (KMG-IV): sequencing the most valuable type-strain genomes for metagenomic binning, comparative biology and taxonomic classification.</title>
        <authorList>
            <person name="Goeker M."/>
        </authorList>
    </citation>
    <scope>NUCLEOTIDE SEQUENCE [LARGE SCALE GENOMIC DNA]</scope>
    <source>
        <strain evidence="8 9">DSM 15867</strain>
    </source>
</reference>
<dbReference type="InterPro" id="IPR011766">
    <property type="entry name" value="TPP_enzyme_TPP-bd"/>
</dbReference>
<evidence type="ECO:0000259" key="7">
    <source>
        <dbReference type="Pfam" id="PF02776"/>
    </source>
</evidence>
<dbReference type="GO" id="GO:0048039">
    <property type="term" value="F:ubiquinone binding"/>
    <property type="evidence" value="ECO:0007669"/>
    <property type="project" value="UniProtKB-UniRule"/>
</dbReference>
<evidence type="ECO:0000259" key="6">
    <source>
        <dbReference type="Pfam" id="PF02775"/>
    </source>
</evidence>
<dbReference type="Pfam" id="PF00205">
    <property type="entry name" value="TPP_enzyme_M"/>
    <property type="match status" value="1"/>
</dbReference>
<evidence type="ECO:0000256" key="2">
    <source>
        <dbReference type="ARBA" id="ARBA00023052"/>
    </source>
</evidence>
<dbReference type="EMBL" id="JACHNY010000005">
    <property type="protein sequence ID" value="MBB4618426.1"/>
    <property type="molecule type" value="Genomic_DNA"/>
</dbReference>
<feature type="region of interest" description="Membrane-binding domain" evidence="3">
    <location>
        <begin position="533"/>
        <end position="574"/>
    </location>
</feature>
<evidence type="ECO:0000313" key="8">
    <source>
        <dbReference type="EMBL" id="MBB4618426.1"/>
    </source>
</evidence>
<keyword evidence="3 8" id="KW-0670">Pyruvate</keyword>
<keyword evidence="3" id="KW-0472">Membrane</keyword>
<feature type="binding site" evidence="3">
    <location>
        <position position="50"/>
    </location>
    <ligand>
        <name>thiamine diphosphate</name>
        <dbReference type="ChEBI" id="CHEBI:58937"/>
    </ligand>
</feature>
<dbReference type="Pfam" id="PF02776">
    <property type="entry name" value="TPP_enzyme_N"/>
    <property type="match status" value="1"/>
</dbReference>
<feature type="binding site" evidence="3">
    <location>
        <position position="435"/>
    </location>
    <ligand>
        <name>Mg(2+)</name>
        <dbReference type="ChEBI" id="CHEBI:18420"/>
    </ligand>
</feature>
<comment type="subcellular location">
    <subcellularLocation>
        <location evidence="3">Cell membrane</location>
        <topology evidence="3">Peripheral membrane protein</topology>
        <orientation evidence="3">Cytoplasmic side</orientation>
    </subcellularLocation>
</comment>
<feature type="region of interest" description="FAD-binding domain" evidence="3">
    <location>
        <begin position="183"/>
        <end position="334"/>
    </location>
</feature>
<feature type="binding site" evidence="3">
    <location>
        <begin position="251"/>
        <end position="254"/>
    </location>
    <ligand>
        <name>FAD</name>
        <dbReference type="ChEBI" id="CHEBI:57692"/>
    </ligand>
</feature>
<evidence type="ECO:0000256" key="1">
    <source>
        <dbReference type="ARBA" id="ARBA00007812"/>
    </source>
</evidence>
<dbReference type="InterPro" id="IPR012000">
    <property type="entry name" value="Thiamin_PyroP_enz_cen_dom"/>
</dbReference>
<keyword evidence="3" id="KW-1003">Cell membrane</keyword>
<feature type="binding site" evidence="3">
    <location>
        <position position="292"/>
    </location>
    <ligand>
        <name>FAD</name>
        <dbReference type="ChEBI" id="CHEBI:57692"/>
    </ligand>
</feature>
<comment type="function">
    <text evidence="3">A peripheral cell membrane enzyme that catalyzes the oxidative decarboxylation of pyruvate to form acetate and CO(2). It channels electrons from the cytoplasm to the respiratory chain at the cell membrane via ubiquinone.</text>
</comment>
<protein>
    <recommendedName>
        <fullName evidence="3">Pyruvate dehydrogenase [ubiquinone]</fullName>
        <ecNumber evidence="3">1.2.5.1</ecNumber>
    </recommendedName>
    <alternativeName>
        <fullName evidence="3">Pyruvate oxidase</fullName>
        <shortName evidence="3">POX</shortName>
    </alternativeName>
    <alternativeName>
        <fullName evidence="3">Pyruvate:ubiquinone-8 oxidoreductase</fullName>
    </alternativeName>
</protein>
<comment type="caution">
    <text evidence="8">The sequence shown here is derived from an EMBL/GenBank/DDBJ whole genome shotgun (WGS) entry which is preliminary data.</text>
</comment>
<keyword evidence="3" id="KW-0830">Ubiquinone</keyword>
<dbReference type="GO" id="GO:0008289">
    <property type="term" value="F:lipid binding"/>
    <property type="evidence" value="ECO:0007669"/>
    <property type="project" value="UniProtKB-UniRule"/>
</dbReference>
<keyword evidence="3" id="KW-0460">Magnesium</keyword>
<feature type="binding site" evidence="3">
    <location>
        <begin position="435"/>
        <end position="437"/>
    </location>
    <ligand>
        <name>thiamine diphosphate</name>
        <dbReference type="ChEBI" id="CHEBI:58937"/>
    </ligand>
</feature>
<organism evidence="8 9">
    <name type="scientific">Sphingomonas abaci</name>
    <dbReference type="NCBI Taxonomy" id="237611"/>
    <lineage>
        <taxon>Bacteria</taxon>
        <taxon>Pseudomonadati</taxon>
        <taxon>Pseudomonadota</taxon>
        <taxon>Alphaproteobacteria</taxon>
        <taxon>Sphingomonadales</taxon>
        <taxon>Sphingomonadaceae</taxon>
        <taxon>Sphingomonas</taxon>
    </lineage>
</organism>
<dbReference type="RefSeq" id="WP_184115299.1">
    <property type="nucleotide sequence ID" value="NZ_JACHNY010000005.1"/>
</dbReference>
<evidence type="ECO:0000256" key="3">
    <source>
        <dbReference type="HAMAP-Rule" id="MF_00850"/>
    </source>
</evidence>
<dbReference type="NCBIfam" id="NF006591">
    <property type="entry name" value="PRK09124.1"/>
    <property type="match status" value="1"/>
</dbReference>
<dbReference type="Proteomes" id="UP000574769">
    <property type="component" value="Unassembled WGS sequence"/>
</dbReference>
<keyword evidence="3" id="KW-0446">Lipid-binding</keyword>
<dbReference type="InterPro" id="IPR012001">
    <property type="entry name" value="Thiamin_PyroP_enz_TPP-bd_dom"/>
</dbReference>
<dbReference type="Pfam" id="PF02775">
    <property type="entry name" value="TPP_enzyme_C"/>
    <property type="match status" value="1"/>
</dbReference>
<dbReference type="GO" id="GO:0052737">
    <property type="term" value="F:pyruvate dehydrogenase (quinone) activity"/>
    <property type="evidence" value="ECO:0007669"/>
    <property type="project" value="UniProtKB-UniRule"/>
</dbReference>
<proteinExistence type="inferred from homology"/>
<dbReference type="GO" id="GO:0030976">
    <property type="term" value="F:thiamine pyrophosphate binding"/>
    <property type="evidence" value="ECO:0007669"/>
    <property type="project" value="UniProtKB-UniRule"/>
</dbReference>
<sequence length="574" mass="61412">MARTIADLLTSTLVEAGVERIWGVTGDSLNAFNESLRQSGAIAWMHVRNEEAGAFAAGAEAAATGGLAVCAGSCGPGNLHLINGLYDCHRNRVPVLAIAAHIPSSEIGLSYFQETHPTELFRECSHFCEMVQDAKQMPELLHRAIRTAIGQRGVAVLVIPGDVALLPAPETRDVAFTLPATPRLVPDEATLAQVATLLNDAERVTLLCGAGVAGAHDEVIALAEALQAPIVHAYRGKEWIEWDNPHDVGMTGLIGFASGYHAMMECDTLLMLGTDFPYRNFYPEQAKVVQVDRDPGALGRRVPLDLGVVGDVGETARALRPLIRGGRDSGFLAKAKDHYREARRGLDELATPRDGDKPLHPQFVAATIDRLAAADTIFTADVGTPSVWAARYLRMNGRRRIIGSFNHGSMANAMPQALGAQAAFPGRQVVSLSGDGGLAMLMGDMLTAIQMKLPVKIVVFNNGTLGFVELEQKAAGYVDTNVSLQNPDFAAIAREMGYAAERVTRSDALEGALRAAFAHDGPALVDVVTEGLELVMPPKIKAEQVRGFSLYAARAVMSGRGTEVVELARANLFR</sequence>
<feature type="binding site" evidence="3">
    <location>
        <begin position="274"/>
        <end position="278"/>
    </location>
    <ligand>
        <name>FAD</name>
        <dbReference type="ChEBI" id="CHEBI:57692"/>
    </ligand>
</feature>
<comment type="caution">
    <text evidence="3">Lacks conserved residue(s) required for the propagation of feature annotation.</text>
</comment>
<comment type="catalytic activity">
    <reaction evidence="3">
        <text>a ubiquinone + pyruvate + H2O = a ubiquinol + acetate + CO2</text>
        <dbReference type="Rhea" id="RHEA:27405"/>
        <dbReference type="Rhea" id="RHEA-COMP:9565"/>
        <dbReference type="Rhea" id="RHEA-COMP:9566"/>
        <dbReference type="ChEBI" id="CHEBI:15361"/>
        <dbReference type="ChEBI" id="CHEBI:15377"/>
        <dbReference type="ChEBI" id="CHEBI:16389"/>
        <dbReference type="ChEBI" id="CHEBI:16526"/>
        <dbReference type="ChEBI" id="CHEBI:17976"/>
        <dbReference type="ChEBI" id="CHEBI:30089"/>
        <dbReference type="EC" id="1.2.5.1"/>
    </reaction>
</comment>
<dbReference type="GO" id="GO:0042867">
    <property type="term" value="P:pyruvate catabolic process"/>
    <property type="evidence" value="ECO:0007669"/>
    <property type="project" value="UniProtKB-UniRule"/>
</dbReference>
<dbReference type="PANTHER" id="PTHR42981:SF2">
    <property type="entry name" value="PYRUVATE DEHYDROGENASE [UBIQUINONE]"/>
    <property type="match status" value="1"/>
</dbReference>